<proteinExistence type="predicted"/>
<keyword evidence="1" id="KW-0472">Membrane</keyword>
<gene>
    <name evidence="2" type="ORF">MNBD_GAMMA13-1278</name>
</gene>
<keyword evidence="1" id="KW-0812">Transmembrane</keyword>
<protein>
    <submittedName>
        <fullName evidence="2">Uncharacterized protein</fullName>
    </submittedName>
</protein>
<dbReference type="EMBL" id="UOFK01000283">
    <property type="protein sequence ID" value="VAW81846.1"/>
    <property type="molecule type" value="Genomic_DNA"/>
</dbReference>
<dbReference type="InterPro" id="IPR007272">
    <property type="entry name" value="Sulf_transp_TsuA/YedE"/>
</dbReference>
<evidence type="ECO:0000256" key="1">
    <source>
        <dbReference type="SAM" id="Phobius"/>
    </source>
</evidence>
<feature type="transmembrane region" description="Helical" evidence="1">
    <location>
        <begin position="9"/>
        <end position="30"/>
    </location>
</feature>
<name>A0A3B0ZML9_9ZZZZ</name>
<accession>A0A3B0ZML9</accession>
<feature type="transmembrane region" description="Helical" evidence="1">
    <location>
        <begin position="107"/>
        <end position="123"/>
    </location>
</feature>
<dbReference type="AlphaFoldDB" id="A0A3B0ZML9"/>
<dbReference type="Pfam" id="PF04143">
    <property type="entry name" value="Sulf_transp"/>
    <property type="match status" value="1"/>
</dbReference>
<reference evidence="2" key="1">
    <citation type="submission" date="2018-06" db="EMBL/GenBank/DDBJ databases">
        <authorList>
            <person name="Zhirakovskaya E."/>
        </authorList>
    </citation>
    <scope>NUCLEOTIDE SEQUENCE</scope>
</reference>
<keyword evidence="1" id="KW-1133">Transmembrane helix</keyword>
<sequence length="140" mass="14821">MSTNTRQHIWYGLFGLTMGGTLSLIGFTDFAQVHGMFTFSEFNLLFAFAATVALSMVIFGVFARDSNPVLKKFHKGTIPGGMLFGAGWAITGACPSVALVQLGEGKFLALVTVIGIFAGVWGFRKLAAGAMKLDTGTCGE</sequence>
<feature type="transmembrane region" description="Helical" evidence="1">
    <location>
        <begin position="42"/>
        <end position="62"/>
    </location>
</feature>
<feature type="transmembrane region" description="Helical" evidence="1">
    <location>
        <begin position="83"/>
        <end position="101"/>
    </location>
</feature>
<organism evidence="2">
    <name type="scientific">hydrothermal vent metagenome</name>
    <dbReference type="NCBI Taxonomy" id="652676"/>
    <lineage>
        <taxon>unclassified sequences</taxon>
        <taxon>metagenomes</taxon>
        <taxon>ecological metagenomes</taxon>
    </lineage>
</organism>
<evidence type="ECO:0000313" key="2">
    <source>
        <dbReference type="EMBL" id="VAW81846.1"/>
    </source>
</evidence>